<evidence type="ECO:0000313" key="1">
    <source>
        <dbReference type="EMBL" id="KIF79977.1"/>
    </source>
</evidence>
<reference evidence="1 2" key="1">
    <citation type="submission" date="2014-12" db="EMBL/GenBank/DDBJ databases">
        <title>Denitrispirillum autotrophicum gen. nov., sp. nov., Denitrifying, Facultatively Autotrophic Bacteria Isolated from Rice Paddy Soil.</title>
        <authorList>
            <person name="Ishii S."/>
            <person name="Ashida N."/>
            <person name="Ohno H."/>
            <person name="Otsuka S."/>
            <person name="Yokota A."/>
            <person name="Senoo K."/>
        </authorList>
    </citation>
    <scope>NUCLEOTIDE SEQUENCE [LARGE SCALE GENOMIC DNA]</scope>
    <source>
        <strain evidence="1 2">TSA66</strain>
    </source>
</reference>
<evidence type="ECO:0000313" key="2">
    <source>
        <dbReference type="Proteomes" id="UP000031572"/>
    </source>
</evidence>
<accession>A0A0C1YHL6</accession>
<gene>
    <name evidence="1" type="ORF">TSA66_02725</name>
</gene>
<organism evidence="1 2">
    <name type="scientific">Noviherbaspirillum autotrophicum</name>
    <dbReference type="NCBI Taxonomy" id="709839"/>
    <lineage>
        <taxon>Bacteria</taxon>
        <taxon>Pseudomonadati</taxon>
        <taxon>Pseudomonadota</taxon>
        <taxon>Betaproteobacteria</taxon>
        <taxon>Burkholderiales</taxon>
        <taxon>Oxalobacteraceae</taxon>
        <taxon>Noviherbaspirillum</taxon>
    </lineage>
</organism>
<dbReference type="RefSeq" id="WP_157691575.1">
    <property type="nucleotide sequence ID" value="NZ_JWJG01000028.1"/>
</dbReference>
<evidence type="ECO:0008006" key="3">
    <source>
        <dbReference type="Google" id="ProtNLM"/>
    </source>
</evidence>
<dbReference type="AlphaFoldDB" id="A0A0C1YHL6"/>
<dbReference type="Proteomes" id="UP000031572">
    <property type="component" value="Unassembled WGS sequence"/>
</dbReference>
<protein>
    <recommendedName>
        <fullName evidence="3">Response regulatory domain-containing protein</fullName>
    </recommendedName>
</protein>
<dbReference type="OrthoDB" id="8776161at2"/>
<comment type="caution">
    <text evidence="1">The sequence shown here is derived from an EMBL/GenBank/DDBJ whole genome shotgun (WGS) entry which is preliminary data.</text>
</comment>
<keyword evidence="2" id="KW-1185">Reference proteome</keyword>
<proteinExistence type="predicted"/>
<name>A0A0C1YHL6_9BURK</name>
<sequence length="135" mass="14954">MLAATPESAPVAMRALQGHYEAHICTSLAMAQEILAERVDAILCGIYFAESKMFDLLHLVKANEQNKSAPFLCVKTTDGILSPVLLQSIELASKTLGADGFVDLSQWRKTFGDEAAYERLQQMIDRLIDRHPCTE</sequence>
<dbReference type="EMBL" id="JWJG01000028">
    <property type="protein sequence ID" value="KIF79977.1"/>
    <property type="molecule type" value="Genomic_DNA"/>
</dbReference>